<feature type="binding site" evidence="6 7">
    <location>
        <position position="31"/>
    </location>
    <ligand>
        <name>Zn(2+)</name>
        <dbReference type="ChEBI" id="CHEBI:29105"/>
    </ligand>
</feature>
<dbReference type="PANTHER" id="PTHR48102">
    <property type="entry name" value="ATP-DEPENDENT CLP PROTEASE ATP-BINDING SUBUNIT CLPX-LIKE, MITOCHONDRIAL-RELATED"/>
    <property type="match status" value="1"/>
</dbReference>
<dbReference type="NCBIfam" id="NF003745">
    <property type="entry name" value="PRK05342.1"/>
    <property type="match status" value="1"/>
</dbReference>
<dbReference type="HAMAP" id="MF_00175">
    <property type="entry name" value="ClpX"/>
    <property type="match status" value="1"/>
</dbReference>
<evidence type="ECO:0000256" key="7">
    <source>
        <dbReference type="PROSITE-ProRule" id="PRU01250"/>
    </source>
</evidence>
<dbReference type="SMART" id="SM00382">
    <property type="entry name" value="AAA"/>
    <property type="match status" value="1"/>
</dbReference>
<gene>
    <name evidence="6 9" type="primary">clpX</name>
    <name evidence="9" type="ORF">IC231_07905</name>
</gene>
<dbReference type="InterPro" id="IPR025662">
    <property type="entry name" value="Sigma_54_int_dom_ATP-bd_1"/>
</dbReference>
<dbReference type="SMART" id="SM00994">
    <property type="entry name" value="zf-C4_ClpX"/>
    <property type="match status" value="1"/>
</dbReference>
<feature type="binding site" evidence="6 7">
    <location>
        <position position="6"/>
    </location>
    <ligand>
        <name>Zn(2+)</name>
        <dbReference type="ChEBI" id="CHEBI:29105"/>
    </ligand>
</feature>
<evidence type="ECO:0000313" key="10">
    <source>
        <dbReference type="Proteomes" id="UP000642468"/>
    </source>
</evidence>
<dbReference type="PROSITE" id="PS00675">
    <property type="entry name" value="SIGMA54_INTERACT_1"/>
    <property type="match status" value="1"/>
</dbReference>
<keyword evidence="5 6" id="KW-0143">Chaperone</keyword>
<keyword evidence="4 6" id="KW-0067">ATP-binding</keyword>
<dbReference type="Gene3D" id="1.10.8.60">
    <property type="match status" value="1"/>
</dbReference>
<dbReference type="PANTHER" id="PTHR48102:SF7">
    <property type="entry name" value="ATP-DEPENDENT CLP PROTEASE ATP-BINDING SUBUNIT CLPX-LIKE, MITOCHONDRIAL"/>
    <property type="match status" value="1"/>
</dbReference>
<evidence type="ECO:0000256" key="2">
    <source>
        <dbReference type="ARBA" id="ARBA00022741"/>
    </source>
</evidence>
<evidence type="ECO:0000256" key="3">
    <source>
        <dbReference type="ARBA" id="ARBA00022833"/>
    </source>
</evidence>
<dbReference type="Gene3D" id="3.40.50.300">
    <property type="entry name" value="P-loop containing nucleotide triphosphate hydrolases"/>
    <property type="match status" value="1"/>
</dbReference>
<keyword evidence="9" id="KW-0645">Protease</keyword>
<reference evidence="9 10" key="1">
    <citation type="submission" date="2020-09" db="EMBL/GenBank/DDBJ databases">
        <authorList>
            <person name="Kim M.K."/>
        </authorList>
    </citation>
    <scope>NUCLEOTIDE SEQUENCE [LARGE SCALE GENOMIC DNA]</scope>
    <source>
        <strain evidence="9 10">BT646</strain>
    </source>
</reference>
<evidence type="ECO:0000256" key="5">
    <source>
        <dbReference type="ARBA" id="ARBA00023186"/>
    </source>
</evidence>
<dbReference type="SUPFAM" id="SSF52540">
    <property type="entry name" value="P-loop containing nucleoside triphosphate hydrolases"/>
    <property type="match status" value="1"/>
</dbReference>
<proteinExistence type="inferred from homology"/>
<dbReference type="SUPFAM" id="SSF57716">
    <property type="entry name" value="Glucocorticoid receptor-like (DNA-binding domain)"/>
    <property type="match status" value="1"/>
</dbReference>
<dbReference type="NCBIfam" id="TIGR00382">
    <property type="entry name" value="clpX"/>
    <property type="match status" value="1"/>
</dbReference>
<dbReference type="EMBL" id="JACWZZ010000001">
    <property type="protein sequence ID" value="MBD2714957.1"/>
    <property type="molecule type" value="Genomic_DNA"/>
</dbReference>
<dbReference type="InterPro" id="IPR059188">
    <property type="entry name" value="Znf_CLPX-like"/>
</dbReference>
<feature type="binding site" evidence="6 7">
    <location>
        <position position="9"/>
    </location>
    <ligand>
        <name>Zn(2+)</name>
        <dbReference type="ChEBI" id="CHEBI:29105"/>
    </ligand>
</feature>
<feature type="domain" description="ClpX-type ZB" evidence="8">
    <location>
        <begin position="1"/>
        <end position="47"/>
    </location>
</feature>
<dbReference type="Proteomes" id="UP000642468">
    <property type="component" value="Unassembled WGS sequence"/>
</dbReference>
<comment type="caution">
    <text evidence="6">Lacks conserved residue(s) required for the propagation of feature annotation.</text>
</comment>
<organism evidence="9 10">
    <name type="scientific">Hymenobacter duratus</name>
    <dbReference type="NCBI Taxonomy" id="2771356"/>
    <lineage>
        <taxon>Bacteria</taxon>
        <taxon>Pseudomonadati</taxon>
        <taxon>Bacteroidota</taxon>
        <taxon>Cytophagia</taxon>
        <taxon>Cytophagales</taxon>
        <taxon>Hymenobacteraceae</taxon>
        <taxon>Hymenobacter</taxon>
    </lineage>
</organism>
<dbReference type="InterPro" id="IPR003593">
    <property type="entry name" value="AAA+_ATPase"/>
</dbReference>
<keyword evidence="10" id="KW-1185">Reference proteome</keyword>
<keyword evidence="9" id="KW-0378">Hydrolase</keyword>
<feature type="binding site" evidence="6 7">
    <location>
        <position position="28"/>
    </location>
    <ligand>
        <name>Zn(2+)</name>
        <dbReference type="ChEBI" id="CHEBI:29105"/>
    </ligand>
</feature>
<dbReference type="InterPro" id="IPR003959">
    <property type="entry name" value="ATPase_AAA_core"/>
</dbReference>
<dbReference type="Pfam" id="PF06689">
    <property type="entry name" value="zf-C4_ClpX"/>
    <property type="match status" value="1"/>
</dbReference>
<dbReference type="Gene3D" id="6.20.220.10">
    <property type="entry name" value="ClpX chaperone, C4-type zinc finger domain"/>
    <property type="match status" value="1"/>
</dbReference>
<dbReference type="InterPro" id="IPR019489">
    <property type="entry name" value="Clp_ATPase_C"/>
</dbReference>
<dbReference type="SMART" id="SM01086">
    <property type="entry name" value="ClpB_D2-small"/>
    <property type="match status" value="1"/>
</dbReference>
<evidence type="ECO:0000313" key="9">
    <source>
        <dbReference type="EMBL" id="MBD2714957.1"/>
    </source>
</evidence>
<sequence>MADITCSFCGKNKKDVSVMISGINAHICERCVGQAQQILNEENKIRTNSKAPKFNLVKPREMKDYLDQYVVGQDEAKKVMSVAVYNHYKRLMQKPQKDDVVIEKSNIIMVGETGTGKTFLTRMLANILQVPFCIADATVLTEAGYVGEDVESILTRLLQAADYNVEAAERGIVYIDEIDKIARKSDNPSITRDVSGEGVQQAMLKLLEGTTVNVPPHGGRKHPEQKMITVNTENILFICGGAFVGIERIIKNRLNTKPIGFAKTQLDEKVDTNNFLRYVTAQDLKAFGLIPELIGRLPVLTHLNPLDHATLRKILTEPKNSIVKQYQRLFDMEGIQLSFSEGALEYIVVKADEYRLGARGLRSICEGIMTDAMFDMPSEEGVKELVIDEEYARSKFEQTAIKQLRAA</sequence>
<name>A0ABR8JFU1_9BACT</name>
<dbReference type="GO" id="GO:0005524">
    <property type="term" value="F:ATP binding"/>
    <property type="evidence" value="ECO:0007669"/>
    <property type="project" value="UniProtKB-KW"/>
</dbReference>
<dbReference type="InterPro" id="IPR004487">
    <property type="entry name" value="Clp_protease_ATP-bd_su_ClpX"/>
</dbReference>
<keyword evidence="1 6" id="KW-0479">Metal-binding</keyword>
<dbReference type="InterPro" id="IPR038366">
    <property type="entry name" value="Znf_CppX_C4_sf"/>
</dbReference>
<keyword evidence="3 6" id="KW-0862">Zinc</keyword>
<dbReference type="CDD" id="cd19497">
    <property type="entry name" value="RecA-like_ClpX"/>
    <property type="match status" value="1"/>
</dbReference>
<dbReference type="Pfam" id="PF10431">
    <property type="entry name" value="ClpB_D2-small"/>
    <property type="match status" value="1"/>
</dbReference>
<evidence type="ECO:0000259" key="8">
    <source>
        <dbReference type="PROSITE" id="PS51902"/>
    </source>
</evidence>
<comment type="subunit">
    <text evidence="6">Component of the ClpX-ClpP complex. Forms a hexameric ring that, in the presence of ATP, binds to fourteen ClpP subunits assembled into a disk-like structure with a central cavity, resembling the structure of eukaryotic proteasomes.</text>
</comment>
<keyword evidence="2 6" id="KW-0547">Nucleotide-binding</keyword>
<dbReference type="GO" id="GO:0008233">
    <property type="term" value="F:peptidase activity"/>
    <property type="evidence" value="ECO:0007669"/>
    <property type="project" value="UniProtKB-KW"/>
</dbReference>
<dbReference type="InterPro" id="IPR010603">
    <property type="entry name" value="Znf_CppX_C4"/>
</dbReference>
<dbReference type="Pfam" id="PF07724">
    <property type="entry name" value="AAA_2"/>
    <property type="match status" value="1"/>
</dbReference>
<evidence type="ECO:0000256" key="4">
    <source>
        <dbReference type="ARBA" id="ARBA00022840"/>
    </source>
</evidence>
<dbReference type="InterPro" id="IPR027417">
    <property type="entry name" value="P-loop_NTPase"/>
</dbReference>
<evidence type="ECO:0000256" key="6">
    <source>
        <dbReference type="HAMAP-Rule" id="MF_00175"/>
    </source>
</evidence>
<protein>
    <recommendedName>
        <fullName evidence="6">ATP-dependent Clp protease ATP-binding subunit ClpX</fullName>
    </recommendedName>
</protein>
<dbReference type="PROSITE" id="PS51902">
    <property type="entry name" value="CLPX_ZB"/>
    <property type="match status" value="1"/>
</dbReference>
<dbReference type="RefSeq" id="WP_190783934.1">
    <property type="nucleotide sequence ID" value="NZ_JACWZZ010000001.1"/>
</dbReference>
<dbReference type="GO" id="GO:0006508">
    <property type="term" value="P:proteolysis"/>
    <property type="evidence" value="ECO:0007669"/>
    <property type="project" value="UniProtKB-KW"/>
</dbReference>
<comment type="caution">
    <text evidence="9">The sequence shown here is derived from an EMBL/GenBank/DDBJ whole genome shotgun (WGS) entry which is preliminary data.</text>
</comment>
<comment type="similarity">
    <text evidence="6 7">Belongs to the ClpX chaperone family.</text>
</comment>
<accession>A0ABR8JFU1</accession>
<dbReference type="InterPro" id="IPR050052">
    <property type="entry name" value="ATP-dep_Clp_protease_ClpX"/>
</dbReference>
<dbReference type="InterPro" id="IPR046425">
    <property type="entry name" value="ClpX_bact"/>
</dbReference>
<comment type="function">
    <text evidence="6">ATP-dependent specificity component of the Clp protease. It directs the protease to specific substrates. Can perform chaperone functions in the absence of ClpP.</text>
</comment>
<evidence type="ECO:0000256" key="1">
    <source>
        <dbReference type="ARBA" id="ARBA00022723"/>
    </source>
</evidence>